<dbReference type="EMBL" id="JAAXPN010000009">
    <property type="protein sequence ID" value="NKZ24758.1"/>
    <property type="molecule type" value="Genomic_DNA"/>
</dbReference>
<accession>A0A7X6N671</accession>
<dbReference type="PANTHER" id="PTHR37299">
    <property type="entry name" value="TRANSCRIPTIONAL REGULATOR-RELATED"/>
    <property type="match status" value="1"/>
</dbReference>
<comment type="caution">
    <text evidence="2">The sequence shown here is derived from an EMBL/GenBank/DDBJ whole genome shotgun (WGS) entry which is preliminary data.</text>
</comment>
<gene>
    <name evidence="2" type="ORF">HF964_08120</name>
</gene>
<dbReference type="AlphaFoldDB" id="A0A7X6N671"/>
<evidence type="ECO:0000313" key="3">
    <source>
        <dbReference type="Proteomes" id="UP000549765"/>
    </source>
</evidence>
<proteinExistence type="predicted"/>
<dbReference type="PANTHER" id="PTHR37299:SF1">
    <property type="entry name" value="STAGE 0 SPORULATION PROTEIN A HOMOLOG"/>
    <property type="match status" value="1"/>
</dbReference>
<dbReference type="Pfam" id="PF04397">
    <property type="entry name" value="LytTR"/>
    <property type="match status" value="1"/>
</dbReference>
<feature type="domain" description="HTH LytTR-type" evidence="1">
    <location>
        <begin position="46"/>
        <end position="150"/>
    </location>
</feature>
<dbReference type="Proteomes" id="UP000549765">
    <property type="component" value="Unassembled WGS sequence"/>
</dbReference>
<dbReference type="PROSITE" id="PS50930">
    <property type="entry name" value="HTH_LYTTR"/>
    <property type="match status" value="1"/>
</dbReference>
<dbReference type="GO" id="GO:0000156">
    <property type="term" value="F:phosphorelay response regulator activity"/>
    <property type="evidence" value="ECO:0007669"/>
    <property type="project" value="InterPro"/>
</dbReference>
<dbReference type="GO" id="GO:0003677">
    <property type="term" value="F:DNA binding"/>
    <property type="evidence" value="ECO:0007669"/>
    <property type="project" value="InterPro"/>
</dbReference>
<dbReference type="SMART" id="SM00850">
    <property type="entry name" value="LytTR"/>
    <property type="match status" value="1"/>
</dbReference>
<organism evidence="2 3">
    <name type="scientific">Periweissella fabalis</name>
    <dbReference type="NCBI Taxonomy" id="1070421"/>
    <lineage>
        <taxon>Bacteria</taxon>
        <taxon>Bacillati</taxon>
        <taxon>Bacillota</taxon>
        <taxon>Bacilli</taxon>
        <taxon>Lactobacillales</taxon>
        <taxon>Lactobacillaceae</taxon>
        <taxon>Periweissella</taxon>
    </lineage>
</organism>
<name>A0A7X6N671_9LACO</name>
<reference evidence="2 3" key="1">
    <citation type="submission" date="2020-04" db="EMBL/GenBank/DDBJ databases">
        <title>MicrobeNet Type strains.</title>
        <authorList>
            <person name="Nicholson A.C."/>
        </authorList>
    </citation>
    <scope>NUCLEOTIDE SEQUENCE [LARGE SCALE GENOMIC DNA]</scope>
    <source>
        <strain evidence="2 3">CCUG 61472</strain>
    </source>
</reference>
<evidence type="ECO:0000259" key="1">
    <source>
        <dbReference type="PROSITE" id="PS50930"/>
    </source>
</evidence>
<dbReference type="RefSeq" id="WP_168722551.1">
    <property type="nucleotide sequence ID" value="NZ_JAAXPN010000009.1"/>
</dbReference>
<dbReference type="InterPro" id="IPR007492">
    <property type="entry name" value="LytTR_DNA-bd_dom"/>
</dbReference>
<evidence type="ECO:0000313" key="2">
    <source>
        <dbReference type="EMBL" id="NKZ24758.1"/>
    </source>
</evidence>
<sequence>MKVNFTANEELAPDDIEVTVSASQITTDVMNLMQQIQNLTLPSTNLPITLEDRVVFLPINEIILLEVFGTEIVIQTIEKSYTTKGQLKKFYARLPQKVFVQISKNSLINIEHLTYLEAGFSGNMTAFLTNENRASVSRKYLPKLKQILGL</sequence>
<keyword evidence="3" id="KW-1185">Reference proteome</keyword>
<protein>
    <submittedName>
        <fullName evidence="2">LytTR family transcriptional regulator</fullName>
    </submittedName>
</protein>
<dbReference type="Gene3D" id="2.40.50.1020">
    <property type="entry name" value="LytTr DNA-binding domain"/>
    <property type="match status" value="1"/>
</dbReference>
<dbReference type="InterPro" id="IPR046947">
    <property type="entry name" value="LytR-like"/>
</dbReference>